<dbReference type="Proteomes" id="UP000572817">
    <property type="component" value="Unassembled WGS sequence"/>
</dbReference>
<dbReference type="AlphaFoldDB" id="A0A8H4IRD3"/>
<dbReference type="SUPFAM" id="SSF53474">
    <property type="entry name" value="alpha/beta-Hydrolases"/>
    <property type="match status" value="1"/>
</dbReference>
<reference evidence="2" key="1">
    <citation type="submission" date="2020-04" db="EMBL/GenBank/DDBJ databases">
        <title>Genome Assembly and Annotation of Botryosphaeria dothidea sdau 11-99, a Latent Pathogen of Apple Fruit Ring Rot in China.</title>
        <authorList>
            <person name="Yu C."/>
            <person name="Diao Y."/>
            <person name="Lu Q."/>
            <person name="Zhao J."/>
            <person name="Cui S."/>
            <person name="Peng C."/>
            <person name="He B."/>
            <person name="Liu H."/>
        </authorList>
    </citation>
    <scope>NUCLEOTIDE SEQUENCE [LARGE SCALE GENOMIC DNA]</scope>
    <source>
        <strain evidence="2">Sdau11-99</strain>
    </source>
</reference>
<dbReference type="PANTHER" id="PTHR43798:SF33">
    <property type="entry name" value="HYDROLASE, PUTATIVE (AFU_ORTHOLOGUE AFUA_2G14860)-RELATED"/>
    <property type="match status" value="1"/>
</dbReference>
<proteinExistence type="predicted"/>
<dbReference type="InterPro" id="IPR029058">
    <property type="entry name" value="AB_hydrolase_fold"/>
</dbReference>
<accession>A0A8H4IRD3</accession>
<comment type="caution">
    <text evidence="2">The sequence shown here is derived from an EMBL/GenBank/DDBJ whole genome shotgun (WGS) entry which is preliminary data.</text>
</comment>
<name>A0A8H4IRD3_9PEZI</name>
<protein>
    <recommendedName>
        <fullName evidence="1">AB hydrolase-1 domain-containing protein</fullName>
    </recommendedName>
</protein>
<evidence type="ECO:0000259" key="1">
    <source>
        <dbReference type="Pfam" id="PF00561"/>
    </source>
</evidence>
<evidence type="ECO:0000313" key="3">
    <source>
        <dbReference type="Proteomes" id="UP000572817"/>
    </source>
</evidence>
<dbReference type="InterPro" id="IPR050266">
    <property type="entry name" value="AB_hydrolase_sf"/>
</dbReference>
<dbReference type="Gene3D" id="3.40.50.1820">
    <property type="entry name" value="alpha/beta hydrolase"/>
    <property type="match status" value="1"/>
</dbReference>
<dbReference type="PANTHER" id="PTHR43798">
    <property type="entry name" value="MONOACYLGLYCEROL LIPASE"/>
    <property type="match status" value="1"/>
</dbReference>
<feature type="domain" description="AB hydrolase-1" evidence="1">
    <location>
        <begin position="29"/>
        <end position="159"/>
    </location>
</feature>
<dbReference type="Pfam" id="PF00561">
    <property type="entry name" value="Abhydrolase_1"/>
    <property type="match status" value="1"/>
</dbReference>
<dbReference type="InterPro" id="IPR000073">
    <property type="entry name" value="AB_hydrolase_1"/>
</dbReference>
<sequence length="276" mass="29790">MDTYTGTAKTADGTIIHYSTRGRPSANHPSLIFLHYYGGSPSTWAPLLSQPLFAAFHTVCYHARGWAPSTGPSDDHPNAYGIKAMSSDLAAILFATGCLQEDARFVLVGHSMGAKVAQHYAATASPHQLKGMVLVAPAPLRGMELPEEAKRQQRAAYQTTESVEFVLNHVLAAGPGTLAEDVVASCVKDSLRGSDWAKSAWPDYSMGENYGDLANKIRVPVLVLRGDRDFERNVVGILGVGAEWINKDVKTCGHLIPLEQPTQLGDDITAFIKEIS</sequence>
<dbReference type="OrthoDB" id="2498029at2759"/>
<gene>
    <name evidence="2" type="ORF">GTA08_BOTSDO08059</name>
</gene>
<organism evidence="2 3">
    <name type="scientific">Botryosphaeria dothidea</name>
    <dbReference type="NCBI Taxonomy" id="55169"/>
    <lineage>
        <taxon>Eukaryota</taxon>
        <taxon>Fungi</taxon>
        <taxon>Dikarya</taxon>
        <taxon>Ascomycota</taxon>
        <taxon>Pezizomycotina</taxon>
        <taxon>Dothideomycetes</taxon>
        <taxon>Dothideomycetes incertae sedis</taxon>
        <taxon>Botryosphaeriales</taxon>
        <taxon>Botryosphaeriaceae</taxon>
        <taxon>Botryosphaeria</taxon>
    </lineage>
</organism>
<evidence type="ECO:0000313" key="2">
    <source>
        <dbReference type="EMBL" id="KAF4303813.1"/>
    </source>
</evidence>
<dbReference type="EMBL" id="WWBZ02000051">
    <property type="protein sequence ID" value="KAF4303813.1"/>
    <property type="molecule type" value="Genomic_DNA"/>
</dbReference>
<keyword evidence="3" id="KW-1185">Reference proteome</keyword>
<dbReference type="GO" id="GO:0016020">
    <property type="term" value="C:membrane"/>
    <property type="evidence" value="ECO:0007669"/>
    <property type="project" value="TreeGrafter"/>
</dbReference>